<dbReference type="PANTHER" id="PTHR22576">
    <property type="entry name" value="MUCOSA ASSOCIATED LYMPHOID TISSUE LYMPHOMA TRANSLOCATION PROTEIN 1/PARACASPASE"/>
    <property type="match status" value="1"/>
</dbReference>
<dbReference type="Gene3D" id="3.40.50.1460">
    <property type="match status" value="1"/>
</dbReference>
<dbReference type="GO" id="GO:0004197">
    <property type="term" value="F:cysteine-type endopeptidase activity"/>
    <property type="evidence" value="ECO:0007669"/>
    <property type="project" value="InterPro"/>
</dbReference>
<proteinExistence type="predicted"/>
<dbReference type="InterPro" id="IPR011600">
    <property type="entry name" value="Pept_C14_caspase"/>
</dbReference>
<dbReference type="EMBL" id="CP116967">
    <property type="protein sequence ID" value="WNM59733.1"/>
    <property type="molecule type" value="Genomic_DNA"/>
</dbReference>
<reference evidence="2 3" key="1">
    <citation type="submission" date="2023-01" db="EMBL/GenBank/DDBJ databases">
        <title>Cultivation and genomic characterization of new, ubiquitous marine nitrite-oxidizing bacteria from the Nitrospirales.</title>
        <authorList>
            <person name="Mueller A.J."/>
            <person name="Daebeler A."/>
            <person name="Herbold C.W."/>
            <person name="Kirkegaard R.H."/>
            <person name="Daims H."/>
        </authorList>
    </citation>
    <scope>NUCLEOTIDE SEQUENCE [LARGE SCALE GENOMIC DNA]</scope>
    <source>
        <strain evidence="2 3">VA</strain>
    </source>
</reference>
<dbReference type="RefSeq" id="WP_312646560.1">
    <property type="nucleotide sequence ID" value="NZ_CP116967.1"/>
</dbReference>
<accession>A0AA96GIT8</accession>
<evidence type="ECO:0000313" key="3">
    <source>
        <dbReference type="Proteomes" id="UP001302719"/>
    </source>
</evidence>
<evidence type="ECO:0000313" key="2">
    <source>
        <dbReference type="EMBL" id="WNM59733.1"/>
    </source>
</evidence>
<dbReference type="AlphaFoldDB" id="A0AA96GIT8"/>
<name>A0AA96GIT8_9BACT</name>
<feature type="domain" description="Peptidase C14 caspase" evidence="1">
    <location>
        <begin position="5"/>
        <end position="248"/>
    </location>
</feature>
<dbReference type="InterPro" id="IPR052039">
    <property type="entry name" value="Caspase-related_regulators"/>
</dbReference>
<dbReference type="GO" id="GO:0006508">
    <property type="term" value="P:proteolysis"/>
    <property type="evidence" value="ECO:0007669"/>
    <property type="project" value="InterPro"/>
</dbReference>
<gene>
    <name evidence="2" type="ORF">PP769_08255</name>
</gene>
<dbReference type="InterPro" id="IPR029030">
    <property type="entry name" value="Caspase-like_dom_sf"/>
</dbReference>
<protein>
    <submittedName>
        <fullName evidence="2">Caspase family protein</fullName>
    </submittedName>
</protein>
<sequence>MFTHGYAVLIGVDKNKVGKLDLPVVAEDINKLHEVFTHPDRCGYLPKNVKVLTAEEATRSNILTAMDWLHEKLEKDKNTETTAFIYYSGHGHLEADVAYLLPYDMAFPISAYALPAAAFAQKITAISPKRLLIVLDCCHAEGLGVKGDIGQVEIQPSPITPETAGFADLAKGEGRAVLSSSRSDQRSWIRNDGQMSIFTYHLVEALLGHTSRFEHSTVLVTEVMDYLAKTVPGTAKAEKNAEQVPYYKFEGTPFPIALIMGGKGLPKGRTPPNPFDDLPIKMEAKVEAEEVEGDLIGQEFENFSGGEAKVEMTFVKVKKGGKAIGQKFGNVGRKP</sequence>
<evidence type="ECO:0000259" key="1">
    <source>
        <dbReference type="Pfam" id="PF00656"/>
    </source>
</evidence>
<organism evidence="2 3">
    <name type="scientific">Candidatus Nitrospira allomarina</name>
    <dbReference type="NCBI Taxonomy" id="3020900"/>
    <lineage>
        <taxon>Bacteria</taxon>
        <taxon>Pseudomonadati</taxon>
        <taxon>Nitrospirota</taxon>
        <taxon>Nitrospiria</taxon>
        <taxon>Nitrospirales</taxon>
        <taxon>Nitrospiraceae</taxon>
        <taxon>Nitrospira</taxon>
    </lineage>
</organism>
<keyword evidence="3" id="KW-1185">Reference proteome</keyword>
<dbReference type="SUPFAM" id="SSF52129">
    <property type="entry name" value="Caspase-like"/>
    <property type="match status" value="1"/>
</dbReference>
<dbReference type="KEGG" id="nall:PP769_08255"/>
<dbReference type="Proteomes" id="UP001302719">
    <property type="component" value="Chromosome"/>
</dbReference>
<dbReference type="PANTHER" id="PTHR22576:SF37">
    <property type="entry name" value="MUCOSA-ASSOCIATED LYMPHOID TISSUE LYMPHOMA TRANSLOCATION PROTEIN 1"/>
    <property type="match status" value="1"/>
</dbReference>
<dbReference type="Pfam" id="PF00656">
    <property type="entry name" value="Peptidase_C14"/>
    <property type="match status" value="1"/>
</dbReference>